<dbReference type="PANTHER" id="PTHR30535:SF34">
    <property type="entry name" value="MOLYBDATE-BINDING PROTEIN MOLA"/>
    <property type="match status" value="1"/>
</dbReference>
<name>A0ABR6WN50_9FIRM</name>
<dbReference type="PROSITE" id="PS51257">
    <property type="entry name" value="PROKAR_LIPOPROTEIN"/>
    <property type="match status" value="1"/>
</dbReference>
<comment type="caution">
    <text evidence="4">The sequence shown here is derived from an EMBL/GenBank/DDBJ whole genome shotgun (WGS) entry which is preliminary data.</text>
</comment>
<feature type="signal peptide" evidence="2">
    <location>
        <begin position="1"/>
        <end position="24"/>
    </location>
</feature>
<protein>
    <submittedName>
        <fullName evidence="4">ABC transporter substrate-binding protein</fullName>
    </submittedName>
</protein>
<gene>
    <name evidence="4" type="ORF">GH807_12600</name>
</gene>
<keyword evidence="2" id="KW-0732">Signal</keyword>
<dbReference type="EMBL" id="WJBB01000017">
    <property type="protein sequence ID" value="MBC3797885.1"/>
    <property type="molecule type" value="Genomic_DNA"/>
</dbReference>
<evidence type="ECO:0000313" key="4">
    <source>
        <dbReference type="EMBL" id="MBC3797885.1"/>
    </source>
</evidence>
<dbReference type="Gene3D" id="3.40.50.1980">
    <property type="entry name" value="Nitrogenase molybdenum iron protein domain"/>
    <property type="match status" value="2"/>
</dbReference>
<evidence type="ECO:0000256" key="2">
    <source>
        <dbReference type="SAM" id="SignalP"/>
    </source>
</evidence>
<evidence type="ECO:0000313" key="5">
    <source>
        <dbReference type="Proteomes" id="UP000653358"/>
    </source>
</evidence>
<dbReference type="Pfam" id="PF01497">
    <property type="entry name" value="Peripla_BP_2"/>
    <property type="match status" value="1"/>
</dbReference>
<dbReference type="PANTHER" id="PTHR30535">
    <property type="entry name" value="VITAMIN B12-BINDING PROTEIN"/>
    <property type="match status" value="1"/>
</dbReference>
<dbReference type="PROSITE" id="PS50983">
    <property type="entry name" value="FE_B12_PBP"/>
    <property type="match status" value="1"/>
</dbReference>
<dbReference type="InterPro" id="IPR050902">
    <property type="entry name" value="ABC_Transporter_SBP"/>
</dbReference>
<evidence type="ECO:0000256" key="1">
    <source>
        <dbReference type="ARBA" id="ARBA00008814"/>
    </source>
</evidence>
<feature type="chain" id="PRO_5046696905" evidence="2">
    <location>
        <begin position="25"/>
        <end position="365"/>
    </location>
</feature>
<dbReference type="RefSeq" id="WP_148606492.1">
    <property type="nucleotide sequence ID" value="NZ_RXYB01000047.1"/>
</dbReference>
<sequence length="365" mass="39823">MKKRIISMLFAACLILSMTAMTTACSTSKANNSSASASATTSFTDSAGRTVEVPTNITRIVPSGSLAQMALFALAPDKFVGITSDWTDLNKQYLDTQYLNLPVLGQFYGMKNLNLEEVAKVDPQIIIDIGDPKKTVVEDMDSIQTQVGIPAVHIDGTLDKMPEAYRTLGKLLGMTKEGEALAKYCEGVNSDTQAIMNKVGESGKLKVVYCSGDNGLNVIAKGSIHAEVIDKVGNNVAVLDSVSSMGTGDTVSMEQLLLWDPDVIIFAPDSIYSTVASDPAWQQLTAIKNGKYYEVPNGPYNWMGSPPSVNRYMGDIWMAQLLYPDQAKYNVYDKAKEYYKLFYHCDLTQDQYNALVANSLGKTTK</sequence>
<comment type="similarity">
    <text evidence="1">Belongs to the bacterial solute-binding protein 8 family.</text>
</comment>
<keyword evidence="5" id="KW-1185">Reference proteome</keyword>
<accession>A0ABR6WN50</accession>
<dbReference type="Gene3D" id="1.20.58.2180">
    <property type="match status" value="1"/>
</dbReference>
<reference evidence="4 5" key="1">
    <citation type="journal article" date="2020" name="mSystems">
        <title>Defining Genomic and Predicted Metabolic Features of the Acetobacterium Genus.</title>
        <authorList>
            <person name="Ross D.E."/>
            <person name="Marshall C.W."/>
            <person name="Gulliver D."/>
            <person name="May H.D."/>
            <person name="Norman R.S."/>
        </authorList>
    </citation>
    <scope>NUCLEOTIDE SEQUENCE [LARGE SCALE GENOMIC DNA]</scope>
    <source>
        <strain evidence="4 5">DSM 9173</strain>
    </source>
</reference>
<dbReference type="Proteomes" id="UP000653358">
    <property type="component" value="Unassembled WGS sequence"/>
</dbReference>
<feature type="domain" description="Fe/B12 periplasmic-binding" evidence="3">
    <location>
        <begin position="59"/>
        <end position="326"/>
    </location>
</feature>
<proteinExistence type="inferred from homology"/>
<dbReference type="SUPFAM" id="SSF53807">
    <property type="entry name" value="Helical backbone' metal receptor"/>
    <property type="match status" value="1"/>
</dbReference>
<dbReference type="InterPro" id="IPR002491">
    <property type="entry name" value="ABC_transptr_periplasmic_BD"/>
</dbReference>
<evidence type="ECO:0000259" key="3">
    <source>
        <dbReference type="PROSITE" id="PS50983"/>
    </source>
</evidence>
<organism evidence="4 5">
    <name type="scientific">Acetobacterium tundrae</name>
    <dbReference type="NCBI Taxonomy" id="132932"/>
    <lineage>
        <taxon>Bacteria</taxon>
        <taxon>Bacillati</taxon>
        <taxon>Bacillota</taxon>
        <taxon>Clostridia</taxon>
        <taxon>Eubacteriales</taxon>
        <taxon>Eubacteriaceae</taxon>
        <taxon>Acetobacterium</taxon>
    </lineage>
</organism>